<evidence type="ECO:0000256" key="19">
    <source>
        <dbReference type="PIRSR" id="PIRSR001500-1"/>
    </source>
</evidence>
<keyword evidence="11" id="KW-0057">Aromatic amino acid biosynthesis</keyword>
<dbReference type="GO" id="GO:0004664">
    <property type="term" value="F:prephenate dehydratase activity"/>
    <property type="evidence" value="ECO:0007669"/>
    <property type="project" value="UniProtKB-EC"/>
</dbReference>
<feature type="binding site" evidence="19">
    <location>
        <position position="7"/>
    </location>
    <ligand>
        <name>substrate</name>
    </ligand>
</feature>
<dbReference type="InterPro" id="IPR045865">
    <property type="entry name" value="ACT-like_dom_sf"/>
</dbReference>
<evidence type="ECO:0000256" key="15">
    <source>
        <dbReference type="ARBA" id="ARBA00023268"/>
    </source>
</evidence>
<dbReference type="SUPFAM" id="SSF55021">
    <property type="entry name" value="ACT-like"/>
    <property type="match status" value="1"/>
</dbReference>
<evidence type="ECO:0000313" key="24">
    <source>
        <dbReference type="EMBL" id="RUO39787.1"/>
    </source>
</evidence>
<dbReference type="InterPro" id="IPR018528">
    <property type="entry name" value="Preph_deHydtase_CS"/>
</dbReference>
<keyword evidence="9" id="KW-0963">Cytoplasm</keyword>
<dbReference type="CDD" id="cd04905">
    <property type="entry name" value="ACT_CM-PDT"/>
    <property type="match status" value="1"/>
</dbReference>
<dbReference type="Gene3D" id="1.20.59.10">
    <property type="entry name" value="Chorismate mutase"/>
    <property type="match status" value="1"/>
</dbReference>
<dbReference type="Gene3D" id="3.40.190.10">
    <property type="entry name" value="Periplasmic binding protein-like II"/>
    <property type="match status" value="2"/>
</dbReference>
<dbReference type="InterPro" id="IPR010952">
    <property type="entry name" value="CM_P_1"/>
</dbReference>
<dbReference type="PROSITE" id="PS00857">
    <property type="entry name" value="PREPHENATE_DEHYDR_1"/>
    <property type="match status" value="1"/>
</dbReference>
<dbReference type="Pfam" id="PF01817">
    <property type="entry name" value="CM_2"/>
    <property type="match status" value="1"/>
</dbReference>
<evidence type="ECO:0000313" key="25">
    <source>
        <dbReference type="Proteomes" id="UP000286976"/>
    </source>
</evidence>
<dbReference type="PROSITE" id="PS51671">
    <property type="entry name" value="ACT"/>
    <property type="match status" value="1"/>
</dbReference>
<dbReference type="OrthoDB" id="9802281at2"/>
<feature type="domain" description="Chorismate mutase" evidence="21">
    <location>
        <begin position="1"/>
        <end position="88"/>
    </location>
</feature>
<dbReference type="InterPro" id="IPR036263">
    <property type="entry name" value="Chorismate_II_sf"/>
</dbReference>
<evidence type="ECO:0000256" key="6">
    <source>
        <dbReference type="ARBA" id="ARBA00012404"/>
    </source>
</evidence>
<dbReference type="InterPro" id="IPR008242">
    <property type="entry name" value="Chor_mutase/pphenate_deHydtase"/>
</dbReference>
<proteinExistence type="predicted"/>
<dbReference type="EC" id="5.4.99.5" evidence="6"/>
<evidence type="ECO:0000256" key="12">
    <source>
        <dbReference type="ARBA" id="ARBA00023222"/>
    </source>
</evidence>
<dbReference type="PROSITE" id="PS51171">
    <property type="entry name" value="PREPHENATE_DEHYDR_3"/>
    <property type="match status" value="1"/>
</dbReference>
<dbReference type="CDD" id="cd13631">
    <property type="entry name" value="PBP2_Ct-PDT_like"/>
    <property type="match status" value="1"/>
</dbReference>
<dbReference type="UniPathway" id="UPA00121">
    <property type="reaction ID" value="UER00345"/>
</dbReference>
<evidence type="ECO:0000256" key="2">
    <source>
        <dbReference type="ARBA" id="ARBA00002364"/>
    </source>
</evidence>
<evidence type="ECO:0000256" key="11">
    <source>
        <dbReference type="ARBA" id="ARBA00023141"/>
    </source>
</evidence>
<feature type="domain" description="ACT" evidence="23">
    <location>
        <begin position="292"/>
        <end position="369"/>
    </location>
</feature>
<accession>A0A432X167</accession>
<dbReference type="SUPFAM" id="SSF48600">
    <property type="entry name" value="Chorismate mutase II"/>
    <property type="match status" value="1"/>
</dbReference>
<keyword evidence="14" id="KW-0456">Lyase</keyword>
<evidence type="ECO:0000259" key="21">
    <source>
        <dbReference type="PROSITE" id="PS51168"/>
    </source>
</evidence>
<dbReference type="SUPFAM" id="SSF53850">
    <property type="entry name" value="Periplasmic binding protein-like II"/>
    <property type="match status" value="1"/>
</dbReference>
<dbReference type="PROSITE" id="PS00858">
    <property type="entry name" value="PREPHENATE_DEHYDR_2"/>
    <property type="match status" value="1"/>
</dbReference>
<dbReference type="GO" id="GO:0009094">
    <property type="term" value="P:L-phenylalanine biosynthetic process"/>
    <property type="evidence" value="ECO:0007669"/>
    <property type="project" value="UniProtKB-UniPathway"/>
</dbReference>
<dbReference type="Gene3D" id="3.30.70.260">
    <property type="match status" value="1"/>
</dbReference>
<dbReference type="GO" id="GO:0005737">
    <property type="term" value="C:cytoplasm"/>
    <property type="evidence" value="ECO:0007669"/>
    <property type="project" value="UniProtKB-SubCell"/>
</dbReference>
<keyword evidence="25" id="KW-1185">Reference proteome</keyword>
<comment type="pathway">
    <text evidence="4">Amino-acid biosynthesis; L-phenylalanine biosynthesis; phenylpyruvate from prephenate: step 1/1.</text>
</comment>
<feature type="site" description="Essential for prephenate dehydratase activity" evidence="20">
    <location>
        <position position="271"/>
    </location>
</feature>
<evidence type="ECO:0000256" key="4">
    <source>
        <dbReference type="ARBA" id="ARBA00004741"/>
    </source>
</evidence>
<evidence type="ECO:0000259" key="23">
    <source>
        <dbReference type="PROSITE" id="PS51671"/>
    </source>
</evidence>
<dbReference type="InterPro" id="IPR002912">
    <property type="entry name" value="ACT_dom"/>
</dbReference>
<dbReference type="Pfam" id="PF00800">
    <property type="entry name" value="PDT"/>
    <property type="match status" value="1"/>
</dbReference>
<evidence type="ECO:0000256" key="1">
    <source>
        <dbReference type="ARBA" id="ARBA00000824"/>
    </source>
</evidence>
<feature type="binding site" evidence="19">
    <location>
        <position position="84"/>
    </location>
    <ligand>
        <name>substrate</name>
    </ligand>
</feature>
<feature type="binding site" evidence="19">
    <location>
        <position position="24"/>
    </location>
    <ligand>
        <name>substrate</name>
    </ligand>
</feature>
<name>A0A432X167_9GAMM</name>
<comment type="caution">
    <text evidence="24">The sequence shown here is derived from an EMBL/GenBank/DDBJ whole genome shotgun (WGS) entry which is preliminary data.</text>
</comment>
<feature type="binding site" evidence="19">
    <location>
        <position position="44"/>
    </location>
    <ligand>
        <name>substrate</name>
    </ligand>
</feature>
<protein>
    <recommendedName>
        <fullName evidence="8">Bifunctional chorismate mutase/prephenate dehydratase</fullName>
        <ecNumber evidence="7">4.2.1.51</ecNumber>
        <ecNumber evidence="6">5.4.99.5</ecNumber>
    </recommendedName>
    <alternativeName>
        <fullName evidence="17">Chorismate mutase-prephenate dehydratase</fullName>
    </alternativeName>
    <alternativeName>
        <fullName evidence="16">p-protein</fullName>
    </alternativeName>
</protein>
<comment type="catalytic activity">
    <reaction evidence="1">
        <text>chorismate = prephenate</text>
        <dbReference type="Rhea" id="RHEA:13897"/>
        <dbReference type="ChEBI" id="CHEBI:29748"/>
        <dbReference type="ChEBI" id="CHEBI:29934"/>
        <dbReference type="EC" id="5.4.99.5"/>
    </reaction>
</comment>
<dbReference type="GO" id="GO:0004106">
    <property type="term" value="F:chorismate mutase activity"/>
    <property type="evidence" value="ECO:0007669"/>
    <property type="project" value="UniProtKB-EC"/>
</dbReference>
<comment type="pathway">
    <text evidence="5">Metabolic intermediate biosynthesis; prephenate biosynthesis; prephenate from chorismate: step 1/1.</text>
</comment>
<evidence type="ECO:0000256" key="13">
    <source>
        <dbReference type="ARBA" id="ARBA00023235"/>
    </source>
</evidence>
<dbReference type="GO" id="GO:0046417">
    <property type="term" value="P:chorismate metabolic process"/>
    <property type="evidence" value="ECO:0007669"/>
    <property type="project" value="InterPro"/>
</dbReference>
<feature type="binding site" evidence="19">
    <location>
        <position position="35"/>
    </location>
    <ligand>
        <name>substrate</name>
    </ligand>
</feature>
<comment type="catalytic activity">
    <reaction evidence="18">
        <text>prephenate + H(+) = 3-phenylpyruvate + CO2 + H2O</text>
        <dbReference type="Rhea" id="RHEA:21648"/>
        <dbReference type="ChEBI" id="CHEBI:15377"/>
        <dbReference type="ChEBI" id="CHEBI:15378"/>
        <dbReference type="ChEBI" id="CHEBI:16526"/>
        <dbReference type="ChEBI" id="CHEBI:18005"/>
        <dbReference type="ChEBI" id="CHEBI:29934"/>
        <dbReference type="EC" id="4.2.1.51"/>
    </reaction>
</comment>
<keyword evidence="12" id="KW-0584">Phenylalanine biosynthesis</keyword>
<evidence type="ECO:0000256" key="17">
    <source>
        <dbReference type="ARBA" id="ARBA00031520"/>
    </source>
</evidence>
<evidence type="ECO:0000256" key="18">
    <source>
        <dbReference type="ARBA" id="ARBA00047848"/>
    </source>
</evidence>
<dbReference type="EC" id="4.2.1.51" evidence="7"/>
<evidence type="ECO:0000256" key="14">
    <source>
        <dbReference type="ARBA" id="ARBA00023239"/>
    </source>
</evidence>
<dbReference type="SMART" id="SM00830">
    <property type="entry name" value="CM_2"/>
    <property type="match status" value="1"/>
</dbReference>
<evidence type="ECO:0000256" key="9">
    <source>
        <dbReference type="ARBA" id="ARBA00022490"/>
    </source>
</evidence>
<dbReference type="InterPro" id="IPR001086">
    <property type="entry name" value="Preph_deHydtase"/>
</dbReference>
<evidence type="ECO:0000256" key="8">
    <source>
        <dbReference type="ARBA" id="ARBA00014401"/>
    </source>
</evidence>
<dbReference type="PANTHER" id="PTHR21022">
    <property type="entry name" value="PREPHENATE DEHYDRATASE P PROTEIN"/>
    <property type="match status" value="1"/>
</dbReference>
<dbReference type="PANTHER" id="PTHR21022:SF19">
    <property type="entry name" value="PREPHENATE DEHYDRATASE-RELATED"/>
    <property type="match status" value="1"/>
</dbReference>
<keyword evidence="15" id="KW-0511">Multifunctional enzyme</keyword>
<sequence>MDLAVLREQIESLDKELLQCLAKRRALALDVAKDKASRGGTVRDTGREAELLIRLMEMGQDMGLDPAYLTRLYQIIIEDSVLTQHAWLQQGNEQGTLAIAHLGMPGSYSHLTAQSYAHRRNCTFEGYTCDTFQAVISAVEDGRTTLGVLPIENTSSGSINDVYDLLRHTHLHIIGESYLVVDHHLLVKPGTALDDIHVIYAHPQALTQCSSFLSRLNNVTLVPEASSAHAMRQVAEDNNPHSAAIGPQSGGALYELVALAHNMANQAENHTRFIVVSRDPLRVPNQLPAKTSLIMATHNQAGSLVDALMVLRSHGISMTKLESRPMPGNPWEELFYVDVLVNNHAPEWLSAEKELAAMTRFIKVLGCYPDERIKATNAPQPLADSVQNSEQTNAF</sequence>
<dbReference type="NCBIfam" id="TIGR01797">
    <property type="entry name" value="CM_P_1"/>
    <property type="match status" value="1"/>
</dbReference>
<reference evidence="24 25" key="1">
    <citation type="journal article" date="2011" name="Front. Microbiol.">
        <title>Genomic signatures of strain selection and enhancement in Bacillus atrophaeus var. globigii, a historical biowarfare simulant.</title>
        <authorList>
            <person name="Gibbons H.S."/>
            <person name="Broomall S.M."/>
            <person name="McNew L.A."/>
            <person name="Daligault H."/>
            <person name="Chapman C."/>
            <person name="Bruce D."/>
            <person name="Karavis M."/>
            <person name="Krepps M."/>
            <person name="McGregor P.A."/>
            <person name="Hong C."/>
            <person name="Park K.H."/>
            <person name="Akmal A."/>
            <person name="Feldman A."/>
            <person name="Lin J.S."/>
            <person name="Chang W.E."/>
            <person name="Higgs B.W."/>
            <person name="Demirev P."/>
            <person name="Lindquist J."/>
            <person name="Liem A."/>
            <person name="Fochler E."/>
            <person name="Read T.D."/>
            <person name="Tapia R."/>
            <person name="Johnson S."/>
            <person name="Bishop-Lilly K.A."/>
            <person name="Detter C."/>
            <person name="Han C."/>
            <person name="Sozhamannan S."/>
            <person name="Rosenzweig C.N."/>
            <person name="Skowronski E.W."/>
        </authorList>
    </citation>
    <scope>NUCLEOTIDE SEQUENCE [LARGE SCALE GENOMIC DNA]</scope>
    <source>
        <strain evidence="24 25">AIT1</strain>
    </source>
</reference>
<feature type="binding site" evidence="19">
    <location>
        <position position="80"/>
    </location>
    <ligand>
        <name>substrate</name>
    </ligand>
</feature>
<evidence type="ECO:0000256" key="3">
    <source>
        <dbReference type="ARBA" id="ARBA00004496"/>
    </source>
</evidence>
<evidence type="ECO:0000256" key="5">
    <source>
        <dbReference type="ARBA" id="ARBA00004817"/>
    </source>
</evidence>
<feature type="domain" description="Prephenate dehydratase" evidence="22">
    <location>
        <begin position="98"/>
        <end position="278"/>
    </location>
</feature>
<dbReference type="PROSITE" id="PS51168">
    <property type="entry name" value="CHORISMATE_MUT_2"/>
    <property type="match status" value="1"/>
</dbReference>
<evidence type="ECO:0000256" key="16">
    <source>
        <dbReference type="ARBA" id="ARBA00031175"/>
    </source>
</evidence>
<feature type="binding site" evidence="19">
    <location>
        <position position="48"/>
    </location>
    <ligand>
        <name>substrate</name>
    </ligand>
</feature>
<dbReference type="FunFam" id="3.40.190.10:FF:000034">
    <property type="entry name" value="Chorismate mutase/prephenate dehydratase"/>
    <property type="match status" value="1"/>
</dbReference>
<keyword evidence="13" id="KW-0413">Isomerase</keyword>
<dbReference type="InterPro" id="IPR002701">
    <property type="entry name" value="CM_II_prokaryot"/>
</dbReference>
<organism evidence="24 25">
    <name type="scientific">Aliidiomarina taiwanensis</name>
    <dbReference type="NCBI Taxonomy" id="946228"/>
    <lineage>
        <taxon>Bacteria</taxon>
        <taxon>Pseudomonadati</taxon>
        <taxon>Pseudomonadota</taxon>
        <taxon>Gammaproteobacteria</taxon>
        <taxon>Alteromonadales</taxon>
        <taxon>Idiomarinaceae</taxon>
        <taxon>Aliidiomarina</taxon>
    </lineage>
</organism>
<dbReference type="EMBL" id="PIPQ01000005">
    <property type="protein sequence ID" value="RUO39787.1"/>
    <property type="molecule type" value="Genomic_DNA"/>
</dbReference>
<gene>
    <name evidence="24" type="ORF">CWE15_08490</name>
</gene>
<keyword evidence="10" id="KW-0028">Amino-acid biosynthesis</keyword>
<dbReference type="RefSeq" id="WP_126757659.1">
    <property type="nucleotide sequence ID" value="NZ_PIPQ01000005.1"/>
</dbReference>
<dbReference type="AlphaFoldDB" id="A0A432X167"/>
<dbReference type="PIRSF" id="PIRSF001500">
    <property type="entry name" value="Chor_mut_pdt_Ppr"/>
    <property type="match status" value="1"/>
</dbReference>
<dbReference type="UniPathway" id="UPA00120">
    <property type="reaction ID" value="UER00203"/>
</dbReference>
<evidence type="ECO:0000256" key="20">
    <source>
        <dbReference type="PIRSR" id="PIRSR001500-2"/>
    </source>
</evidence>
<comment type="function">
    <text evidence="2">Catalyzes the Claisen rearrangement of chorismate to prephenate and the decarboxylation/dehydration of prephenate to phenylpyruvate.</text>
</comment>
<dbReference type="Proteomes" id="UP000286976">
    <property type="component" value="Unassembled WGS sequence"/>
</dbReference>
<evidence type="ECO:0000256" key="10">
    <source>
        <dbReference type="ARBA" id="ARBA00022605"/>
    </source>
</evidence>
<comment type="subcellular location">
    <subcellularLocation>
        <location evidence="3">Cytoplasm</location>
    </subcellularLocation>
</comment>
<dbReference type="InterPro" id="IPR036979">
    <property type="entry name" value="CM_dom_sf"/>
</dbReference>
<evidence type="ECO:0000256" key="7">
    <source>
        <dbReference type="ARBA" id="ARBA00013147"/>
    </source>
</evidence>
<evidence type="ECO:0000259" key="22">
    <source>
        <dbReference type="PROSITE" id="PS51171"/>
    </source>
</evidence>